<reference evidence="17" key="1">
    <citation type="journal article" date="2014" name="Genome Announc.">
        <title>Draft Genome Sequences of Three Alkaliphilic Bacillus Strains, Bacillus wakoensis JCM 9140T, Bacillus akibai JCM 9157T, and Bacillus hemicellulosilyticus JCM 9152T.</title>
        <authorList>
            <person name="Yuki M."/>
            <person name="Oshima K."/>
            <person name="Suda W."/>
            <person name="Oshida Y."/>
            <person name="Kitamura K."/>
            <person name="Iida T."/>
            <person name="Hattori M."/>
            <person name="Ohkuma M."/>
        </authorList>
    </citation>
    <scope>NUCLEOTIDE SEQUENCE [LARGE SCALE GENOMIC DNA]</scope>
    <source>
        <strain evidence="17">JCM 9152</strain>
    </source>
</reference>
<keyword evidence="13" id="KW-0175">Coiled coil</keyword>
<evidence type="ECO:0000259" key="16">
    <source>
        <dbReference type="PROSITE" id="PS50110"/>
    </source>
</evidence>
<dbReference type="InterPro" id="IPR005467">
    <property type="entry name" value="His_kinase_dom"/>
</dbReference>
<feature type="transmembrane region" description="Helical" evidence="14">
    <location>
        <begin position="265"/>
        <end position="285"/>
    </location>
</feature>
<name>W4QKF7_9BACI</name>
<dbReference type="CDD" id="cd00082">
    <property type="entry name" value="HisKA"/>
    <property type="match status" value="1"/>
</dbReference>
<feature type="domain" description="Response regulatory" evidence="16">
    <location>
        <begin position="674"/>
        <end position="789"/>
    </location>
</feature>
<keyword evidence="10" id="KW-0902">Two-component regulatory system</keyword>
<evidence type="ECO:0000256" key="10">
    <source>
        <dbReference type="ARBA" id="ARBA00023012"/>
    </source>
</evidence>
<dbReference type="SMART" id="SM00448">
    <property type="entry name" value="REC"/>
    <property type="match status" value="1"/>
</dbReference>
<dbReference type="Pfam" id="PF00512">
    <property type="entry name" value="HisKA"/>
    <property type="match status" value="1"/>
</dbReference>
<dbReference type="EC" id="2.7.13.3" evidence="3"/>
<feature type="transmembrane region" description="Helical" evidence="14">
    <location>
        <begin position="321"/>
        <end position="339"/>
    </location>
</feature>
<keyword evidence="14" id="KW-0812">Transmembrane</keyword>
<evidence type="ECO:0000259" key="15">
    <source>
        <dbReference type="PROSITE" id="PS50109"/>
    </source>
</evidence>
<organism evidence="17 18">
    <name type="scientific">Halalkalibacter hemicellulosilyticusJCM 9152</name>
    <dbReference type="NCBI Taxonomy" id="1236971"/>
    <lineage>
        <taxon>Bacteria</taxon>
        <taxon>Bacillati</taxon>
        <taxon>Bacillota</taxon>
        <taxon>Bacilli</taxon>
        <taxon>Bacillales</taxon>
        <taxon>Bacillaceae</taxon>
        <taxon>Halalkalibacter</taxon>
    </lineage>
</organism>
<feature type="domain" description="Histidine kinase" evidence="15">
    <location>
        <begin position="901"/>
        <end position="997"/>
    </location>
</feature>
<dbReference type="InterPro" id="IPR011006">
    <property type="entry name" value="CheY-like_superfamily"/>
</dbReference>
<dbReference type="Proteomes" id="UP000018895">
    <property type="component" value="Unassembled WGS sequence"/>
</dbReference>
<dbReference type="Pfam" id="PF06580">
    <property type="entry name" value="His_kinase"/>
    <property type="match status" value="1"/>
</dbReference>
<feature type="coiled-coil region" evidence="13">
    <location>
        <begin position="438"/>
        <end position="465"/>
    </location>
</feature>
<sequence length="997" mass="113090">MNKQKMLLYLILFVLLILTIRIIWVSAHENVHSVEAEAGVLHLDAIDGGIFSLEGEWEYYDQQFIEPFQANQSDASYVPSFESWPYREGFQYGTYRLEITLNEEDVNQLLGLKLPNIYTSYRLYLNGEQLLEIGQVAESAMEYEGSMATRYVTFSADDTDLELLIQVAHNPIKGRAGGIAHPLELGDGDIIQKQEITSIVSQIAVIVIFIIHGLYGLILYVVGPKQKVLIYFGMLLLVASVTVMITDHRVIHYLIPLNYEFNARLIFVTFSASILFLVLFCKHLLPTLTNGILFRLLPKLIIGYCLFVILAPIDWIISTRIVINLILIIVPAIVISVFLKTVKQGFQDNIFILFGTIALAVHISSTIVQYNLGIDLDFYPIDFTLAVILFSIYCFKRYFRSVEQTETLSKQLQRSLRSKDDFLANTSHELRNPLHGMINIAQTLLEKERTDKEEYKQRLQLLINVGQRMSFLINDLLEVNHLNENQLPLKKKPIHVHSVIVGVIDLLKFLVNGKEIDFQIHVPESFPSVLADEHRLTQILFNIIHNAIKYTEVGTITITADREDNRALIHISDTGIGISNEELERIFQRYEQGDYSSAVVGGGFGLGLSITKQLVELHGGTISVQSIRGKGTTFTFSMPIADTQPSSLAKPTNHHIYEASPTAEKSRDHQENGRILIVDDDPINIHIVEELLNGTYATYGVSSGAEALKQLKDESWDLIITDVMMPNMSGYELTRQIRDTYLLTELPILILTARSQTADIQAAFHAGANDYVTKPVNAQELRSRVSALIRVKKTVEENVRIETAWLQAQIQPHFFFNTLNAILSLAEINVERMQKLLEAFCHYLQTSFQFNNLNELVAIDHEISFVQSYVHIMQERMSITFDVKWEIDDHLGELKVPPFSLQPLVENAIEHGLKENQQGVITISIKGTENQHVNISVQDNGYGIPKEKRDQLLNQPFAHNKRGIGLYNINRRLEQLTGKGLTIRSEEDKGTCIEFTL</sequence>
<dbReference type="EMBL" id="BAUU01000024">
    <property type="protein sequence ID" value="GAE31829.1"/>
    <property type="molecule type" value="Genomic_DNA"/>
</dbReference>
<dbReference type="InterPro" id="IPR011623">
    <property type="entry name" value="7TMR_DISM_rcpt_extracell_dom1"/>
</dbReference>
<keyword evidence="6" id="KW-0808">Transferase</keyword>
<keyword evidence="8" id="KW-0418">Kinase</keyword>
<evidence type="ECO:0000256" key="9">
    <source>
        <dbReference type="ARBA" id="ARBA00022840"/>
    </source>
</evidence>
<dbReference type="InterPro" id="IPR001789">
    <property type="entry name" value="Sig_transdc_resp-reg_receiver"/>
</dbReference>
<evidence type="ECO:0000256" key="4">
    <source>
        <dbReference type="ARBA" id="ARBA00022475"/>
    </source>
</evidence>
<evidence type="ECO:0000256" key="13">
    <source>
        <dbReference type="SAM" id="Coils"/>
    </source>
</evidence>
<dbReference type="InterPro" id="IPR004358">
    <property type="entry name" value="Sig_transdc_His_kin-like_C"/>
</dbReference>
<evidence type="ECO:0000256" key="14">
    <source>
        <dbReference type="SAM" id="Phobius"/>
    </source>
</evidence>
<dbReference type="SMART" id="SM00388">
    <property type="entry name" value="HisKA"/>
    <property type="match status" value="1"/>
</dbReference>
<feature type="transmembrane region" description="Helical" evidence="14">
    <location>
        <begin position="199"/>
        <end position="221"/>
    </location>
</feature>
<dbReference type="GO" id="GO:0000155">
    <property type="term" value="F:phosphorelay sensor kinase activity"/>
    <property type="evidence" value="ECO:0007669"/>
    <property type="project" value="InterPro"/>
</dbReference>
<dbReference type="SUPFAM" id="SSF47384">
    <property type="entry name" value="Homodimeric domain of signal transducing histidine kinase"/>
    <property type="match status" value="1"/>
</dbReference>
<evidence type="ECO:0000256" key="12">
    <source>
        <dbReference type="PROSITE-ProRule" id="PRU00169"/>
    </source>
</evidence>
<keyword evidence="5 12" id="KW-0597">Phosphoprotein</keyword>
<dbReference type="RefSeq" id="WP_035345921.1">
    <property type="nucleotide sequence ID" value="NZ_BAUU01000024.1"/>
</dbReference>
<keyword evidence="11 14" id="KW-0472">Membrane</keyword>
<gene>
    <name evidence="17" type="ORF">JCM9152_3323</name>
</gene>
<dbReference type="FunFam" id="3.30.565.10:FF:000023">
    <property type="entry name" value="PAS domain-containing sensor histidine kinase"/>
    <property type="match status" value="1"/>
</dbReference>
<dbReference type="Gene3D" id="3.40.50.2300">
    <property type="match status" value="1"/>
</dbReference>
<protein>
    <recommendedName>
        <fullName evidence="3">histidine kinase</fullName>
        <ecNumber evidence="3">2.7.13.3</ecNumber>
    </recommendedName>
</protein>
<evidence type="ECO:0000256" key="6">
    <source>
        <dbReference type="ARBA" id="ARBA00022679"/>
    </source>
</evidence>
<dbReference type="PANTHER" id="PTHR43547">
    <property type="entry name" value="TWO-COMPONENT HISTIDINE KINASE"/>
    <property type="match status" value="1"/>
</dbReference>
<dbReference type="SUPFAM" id="SSF52172">
    <property type="entry name" value="CheY-like"/>
    <property type="match status" value="1"/>
</dbReference>
<dbReference type="Gene3D" id="1.10.287.130">
    <property type="match status" value="1"/>
</dbReference>
<feature type="domain" description="Histidine kinase" evidence="15">
    <location>
        <begin position="425"/>
        <end position="642"/>
    </location>
</feature>
<dbReference type="PANTHER" id="PTHR43547:SF2">
    <property type="entry name" value="HYBRID SIGNAL TRANSDUCTION HISTIDINE KINASE C"/>
    <property type="match status" value="1"/>
</dbReference>
<comment type="catalytic activity">
    <reaction evidence="1">
        <text>ATP + protein L-histidine = ADP + protein N-phospho-L-histidine.</text>
        <dbReference type="EC" id="2.7.13.3"/>
    </reaction>
</comment>
<dbReference type="Gene3D" id="3.30.565.10">
    <property type="entry name" value="Histidine kinase-like ATPase, C-terminal domain"/>
    <property type="match status" value="2"/>
</dbReference>
<dbReference type="PROSITE" id="PS50109">
    <property type="entry name" value="HIS_KIN"/>
    <property type="match status" value="2"/>
</dbReference>
<proteinExistence type="predicted"/>
<evidence type="ECO:0000256" key="8">
    <source>
        <dbReference type="ARBA" id="ARBA00022777"/>
    </source>
</evidence>
<dbReference type="Pfam" id="PF00072">
    <property type="entry name" value="Response_reg"/>
    <property type="match status" value="1"/>
</dbReference>
<keyword evidence="7" id="KW-0547">Nucleotide-binding</keyword>
<dbReference type="InterPro" id="IPR010559">
    <property type="entry name" value="Sig_transdc_His_kin_internal"/>
</dbReference>
<evidence type="ECO:0000256" key="1">
    <source>
        <dbReference type="ARBA" id="ARBA00000085"/>
    </source>
</evidence>
<dbReference type="Pfam" id="PF07695">
    <property type="entry name" value="7TMR-DISM_7TM"/>
    <property type="match status" value="1"/>
</dbReference>
<keyword evidence="4" id="KW-1003">Cell membrane</keyword>
<dbReference type="PRINTS" id="PR00344">
    <property type="entry name" value="BCTRLSENSOR"/>
</dbReference>
<comment type="caution">
    <text evidence="17">The sequence shown here is derived from an EMBL/GenBank/DDBJ whole genome shotgun (WGS) entry which is preliminary data.</text>
</comment>
<keyword evidence="14" id="KW-1133">Transmembrane helix</keyword>
<evidence type="ECO:0000256" key="11">
    <source>
        <dbReference type="ARBA" id="ARBA00023136"/>
    </source>
</evidence>
<dbReference type="SUPFAM" id="SSF55874">
    <property type="entry name" value="ATPase domain of HSP90 chaperone/DNA topoisomerase II/histidine kinase"/>
    <property type="match status" value="2"/>
</dbReference>
<keyword evidence="9" id="KW-0067">ATP-binding</keyword>
<dbReference type="InterPro" id="IPR003661">
    <property type="entry name" value="HisK_dim/P_dom"/>
</dbReference>
<dbReference type="GO" id="GO:0005524">
    <property type="term" value="F:ATP binding"/>
    <property type="evidence" value="ECO:0007669"/>
    <property type="project" value="UniProtKB-KW"/>
</dbReference>
<evidence type="ECO:0000256" key="5">
    <source>
        <dbReference type="ARBA" id="ARBA00022553"/>
    </source>
</evidence>
<evidence type="ECO:0000256" key="3">
    <source>
        <dbReference type="ARBA" id="ARBA00012438"/>
    </source>
</evidence>
<dbReference type="InterPro" id="IPR036890">
    <property type="entry name" value="HATPase_C_sf"/>
</dbReference>
<dbReference type="PROSITE" id="PS50110">
    <property type="entry name" value="RESPONSE_REGULATORY"/>
    <property type="match status" value="1"/>
</dbReference>
<dbReference type="OrthoDB" id="9809348at2"/>
<feature type="transmembrane region" description="Helical" evidence="14">
    <location>
        <begin position="228"/>
        <end position="245"/>
    </location>
</feature>
<accession>W4QKF7</accession>
<dbReference type="InterPro" id="IPR003594">
    <property type="entry name" value="HATPase_dom"/>
</dbReference>
<dbReference type="AlphaFoldDB" id="W4QKF7"/>
<comment type="subcellular location">
    <subcellularLocation>
        <location evidence="2">Cell membrane</location>
    </subcellularLocation>
</comment>
<dbReference type="Pfam" id="PF02518">
    <property type="entry name" value="HATPase_c"/>
    <property type="match status" value="2"/>
</dbReference>
<evidence type="ECO:0000313" key="17">
    <source>
        <dbReference type="EMBL" id="GAE31829.1"/>
    </source>
</evidence>
<evidence type="ECO:0000313" key="18">
    <source>
        <dbReference type="Proteomes" id="UP000018895"/>
    </source>
</evidence>
<feature type="transmembrane region" description="Helical" evidence="14">
    <location>
        <begin position="351"/>
        <end position="372"/>
    </location>
</feature>
<keyword evidence="18" id="KW-1185">Reference proteome</keyword>
<evidence type="ECO:0000256" key="2">
    <source>
        <dbReference type="ARBA" id="ARBA00004236"/>
    </source>
</evidence>
<evidence type="ECO:0000256" key="7">
    <source>
        <dbReference type="ARBA" id="ARBA00022741"/>
    </source>
</evidence>
<feature type="modified residue" description="4-aspartylphosphate" evidence="12">
    <location>
        <position position="722"/>
    </location>
</feature>
<dbReference type="STRING" id="1236971.JCM9152_3323"/>
<dbReference type="InterPro" id="IPR036097">
    <property type="entry name" value="HisK_dim/P_sf"/>
</dbReference>
<dbReference type="SMART" id="SM00387">
    <property type="entry name" value="HATPase_c"/>
    <property type="match status" value="2"/>
</dbReference>
<dbReference type="GO" id="GO:0005886">
    <property type="term" value="C:plasma membrane"/>
    <property type="evidence" value="ECO:0007669"/>
    <property type="project" value="UniProtKB-SubCell"/>
</dbReference>
<feature type="transmembrane region" description="Helical" evidence="14">
    <location>
        <begin position="297"/>
        <end position="315"/>
    </location>
</feature>